<accession>A0A7S0LJ65</accession>
<reference evidence="2" key="1">
    <citation type="submission" date="2021-01" db="EMBL/GenBank/DDBJ databases">
        <authorList>
            <person name="Corre E."/>
            <person name="Pelletier E."/>
            <person name="Niang G."/>
            <person name="Scheremetjew M."/>
            <person name="Finn R."/>
            <person name="Kale V."/>
            <person name="Holt S."/>
            <person name="Cochrane G."/>
            <person name="Meng A."/>
            <person name="Brown T."/>
            <person name="Cohen L."/>
        </authorList>
    </citation>
    <scope>NUCLEOTIDE SEQUENCE</scope>
    <source>
        <strain evidence="2">PLY182g</strain>
    </source>
</reference>
<name>A0A7S0LJ65_9EUKA</name>
<feature type="compositionally biased region" description="Basic and acidic residues" evidence="1">
    <location>
        <begin position="124"/>
        <end position="134"/>
    </location>
</feature>
<dbReference type="EMBL" id="HBEY01032312">
    <property type="protein sequence ID" value="CAD8612010.1"/>
    <property type="molecule type" value="Transcribed_RNA"/>
</dbReference>
<proteinExistence type="predicted"/>
<organism evidence="2">
    <name type="scientific">Coccolithus braarudii</name>
    <dbReference type="NCBI Taxonomy" id="221442"/>
    <lineage>
        <taxon>Eukaryota</taxon>
        <taxon>Haptista</taxon>
        <taxon>Haptophyta</taxon>
        <taxon>Prymnesiophyceae</taxon>
        <taxon>Coccolithales</taxon>
        <taxon>Coccolithaceae</taxon>
        <taxon>Coccolithus</taxon>
    </lineage>
</organism>
<evidence type="ECO:0000256" key="1">
    <source>
        <dbReference type="SAM" id="MobiDB-lite"/>
    </source>
</evidence>
<protein>
    <submittedName>
        <fullName evidence="2">Uncharacterized protein</fullName>
    </submittedName>
</protein>
<gene>
    <name evidence="2" type="ORF">CPEL01642_LOCUS15390</name>
</gene>
<feature type="region of interest" description="Disordered" evidence="1">
    <location>
        <begin position="124"/>
        <end position="145"/>
    </location>
</feature>
<feature type="compositionally biased region" description="Polar residues" evidence="1">
    <location>
        <begin position="135"/>
        <end position="145"/>
    </location>
</feature>
<sequence>MTQHIKVMHAFAVIANQTIACKELDFNKWNKDNDAQTKAGKPAKGITSAYLKVELNKTGKAARKIFGPGPITLLHDKASPMQGLMKNKDLPKMFDGGVFMAAGKAPDMSQLDAGVCPFMEREVEGYMRPDRARDSQSSPTQPGRR</sequence>
<dbReference type="AlphaFoldDB" id="A0A7S0LJ65"/>
<evidence type="ECO:0000313" key="2">
    <source>
        <dbReference type="EMBL" id="CAD8612010.1"/>
    </source>
</evidence>